<dbReference type="PANTHER" id="PTHR44329">
    <property type="entry name" value="SERINE/THREONINE-PROTEIN KINASE TNNI3K-RELATED"/>
    <property type="match status" value="1"/>
</dbReference>
<dbReference type="Pfam" id="PF07714">
    <property type="entry name" value="PK_Tyr_Ser-Thr"/>
    <property type="match status" value="1"/>
</dbReference>
<dbReference type="InterPro" id="IPR001245">
    <property type="entry name" value="Ser-Thr/Tyr_kinase_cat_dom"/>
</dbReference>
<name>A0A015MBT4_RHIIW</name>
<comment type="caution">
    <text evidence="6">The sequence shown here is derived from an EMBL/GenBank/DDBJ whole genome shotgun (WGS) entry which is preliminary data.</text>
</comment>
<keyword evidence="3" id="KW-0418">Kinase</keyword>
<evidence type="ECO:0000256" key="2">
    <source>
        <dbReference type="ARBA" id="ARBA00022741"/>
    </source>
</evidence>
<dbReference type="InterPro" id="IPR000719">
    <property type="entry name" value="Prot_kinase_dom"/>
</dbReference>
<evidence type="ECO:0000256" key="3">
    <source>
        <dbReference type="ARBA" id="ARBA00022777"/>
    </source>
</evidence>
<organism evidence="6 7">
    <name type="scientific">Rhizophagus irregularis (strain DAOM 197198w)</name>
    <name type="common">Glomus intraradices</name>
    <dbReference type="NCBI Taxonomy" id="1432141"/>
    <lineage>
        <taxon>Eukaryota</taxon>
        <taxon>Fungi</taxon>
        <taxon>Fungi incertae sedis</taxon>
        <taxon>Mucoromycota</taxon>
        <taxon>Glomeromycotina</taxon>
        <taxon>Glomeromycetes</taxon>
        <taxon>Glomerales</taxon>
        <taxon>Glomeraceae</taxon>
        <taxon>Rhizophagus</taxon>
    </lineage>
</organism>
<dbReference type="PANTHER" id="PTHR44329:SF288">
    <property type="entry name" value="MITOGEN-ACTIVATED PROTEIN KINASE KINASE KINASE 20"/>
    <property type="match status" value="1"/>
</dbReference>
<keyword evidence="2" id="KW-0547">Nucleotide-binding</keyword>
<dbReference type="GO" id="GO:0005524">
    <property type="term" value="F:ATP binding"/>
    <property type="evidence" value="ECO:0007669"/>
    <property type="project" value="UniProtKB-KW"/>
</dbReference>
<evidence type="ECO:0000313" key="7">
    <source>
        <dbReference type="Proteomes" id="UP000022910"/>
    </source>
</evidence>
<evidence type="ECO:0000313" key="6">
    <source>
        <dbReference type="EMBL" id="EXX64258.1"/>
    </source>
</evidence>
<dbReference type="SUPFAM" id="SSF56112">
    <property type="entry name" value="Protein kinase-like (PK-like)"/>
    <property type="match status" value="1"/>
</dbReference>
<dbReference type="Proteomes" id="UP000022910">
    <property type="component" value="Unassembled WGS sequence"/>
</dbReference>
<keyword evidence="7" id="KW-1185">Reference proteome</keyword>
<evidence type="ECO:0000256" key="4">
    <source>
        <dbReference type="ARBA" id="ARBA00022840"/>
    </source>
</evidence>
<dbReference type="InterPro" id="IPR051681">
    <property type="entry name" value="Ser/Thr_Kinases-Pseudokinases"/>
</dbReference>
<gene>
    <name evidence="6" type="ORF">RirG_144460</name>
</gene>
<proteinExistence type="predicted"/>
<accession>A0A015MBT4</accession>
<dbReference type="EMBL" id="JEMT01023597">
    <property type="protein sequence ID" value="EXX64258.1"/>
    <property type="molecule type" value="Genomic_DNA"/>
</dbReference>
<sequence length="1462" mass="174316">MDFFAKSIKKLIKSCDCDGECNVKRFKQNFKNWTSGDNYIDKYIQDSQLSDHSDYTCQAIEWIPYNRLYDIKYFSEDKFCKVYRAKWTDGYIDTWDNENQDWKRKGQNKFVILKSLNSPADVESEFMNEVCKTHEFYGITQDLATKNYMVVLDDECEKCKYVCCKMHFLKNFQNWTSGNEDVDKFIQDIQLSMHGNHYGIFGKAIEWIPYNKFYDIEYITKDVYRAKWIDGYIIEWDYKHQNWKREGQNIFIILKSLNNPADVALEFRDGVKINHRFYGITQDPETKNYIKVLSDICEKCKYVCSTIHFQRNFKNWTSGNEDVDKFIKDSQLSTHVSNYEVFERAIEWIPYNRFYNIEYITKNVYRAKWIDGYMNKWDYAHQNWKREGQNIFVILKSLNNPADIALEFRDGVHEFYGITYDSKTKNYMKVLNDICEKCKYACNIIHFQHNFENWTSGNEYIDIFIQDAQLSAHGNCEVFRKAIEWIPYNKFYDIEYITKDGFDKVYEAKWIDGYINEWDCVHQNWKRKDQNIFVILKSLNNPAEVALEFSRDVVKTNHEFYGITQDSKTKNYMKVLNAICEKCKYMCSVIYFQHNFKNWTSDNEKIDKFIQDAQLLTHDNYKAIEWIPYNKFYNIDYITKDVYRAKWIDGNIIEWDYKHQNWKREGQNIFVILKSLNNPADVTLEFSIDEVEIDHEFYGITQDPKTKNYMKVLNDICEKCKYACNIIHFQQNFKNWTSGNEDIDKFIQNAQLSAHHSDYDVLKKAMEWIPYNKFYDIEYIAKDEFDKVYRAKWIDGYINKWDHEHQNWKRKGQNMFVILKSLNNSADVTMDFINRVKINHEFYGITQDSGTKNYMIVLDNTCIKCKYACSMIHFQQNFKNWTRCNEDVDKFIQDAQLSAHDNYDVFRKAIEWIPFNRFYDIEYITEDESNKLYRAKWIDGYINEWDYEYQNWKRKGQNMVVILKSLNNPADATLEFMDEIITVPHEVYGITQNLKTKNYMVVWNEICGKCNSICTASRFKLNFESWTSSNNEVDKFIQDAQLSTHDNYEVFKKTLEWIPYNRFYDIKYIAKGGFGKVYKAKWIDGYIDEWDNKHQNWKRKDQSMFVALKSLNNSKSVTLEFMNEIILHYKLNLQKRIIKLYGVTQEPETKNYVMVLDYAENGSLRNYLNTNYDKLSWSDKINYLHSIAHGLKDIHEEGLIHRDLHIGNILRLKKMTCITDMGLCKPADYNTSENHKNKIFGVLPYIAPEILRGQNYTKASDIYSFGIIMYEVISGSPPYHVISHNNNLAIRICQGLRPRFNIKVPRVIVNLIKRCLDANQLKRPKAEEIKKFLSQWLRELNELQNISEFGNYTEIQKQIDEAEIINNRTLENAISTNLGISSKTHSEAIYTSRLLNFNNLPEPKNTDDYYKENDNIISMKSSESLLIDISQLKINDNNLPEPKYSDDYYKENVNIINMESPV</sequence>
<dbReference type="GO" id="GO:0004674">
    <property type="term" value="F:protein serine/threonine kinase activity"/>
    <property type="evidence" value="ECO:0007669"/>
    <property type="project" value="TreeGrafter"/>
</dbReference>
<evidence type="ECO:0000256" key="1">
    <source>
        <dbReference type="ARBA" id="ARBA00022679"/>
    </source>
</evidence>
<feature type="domain" description="Protein kinase" evidence="5">
    <location>
        <begin position="1063"/>
        <end position="1337"/>
    </location>
</feature>
<dbReference type="InterPro" id="IPR011009">
    <property type="entry name" value="Kinase-like_dom_sf"/>
</dbReference>
<dbReference type="Gene3D" id="1.10.10.1010">
    <property type="entry name" value="Intein homing endonuclease, domain IV"/>
    <property type="match status" value="8"/>
</dbReference>
<dbReference type="HOGENOM" id="CLU_000288_7_8_1"/>
<keyword evidence="4" id="KW-0067">ATP-binding</keyword>
<dbReference type="Gene3D" id="1.10.510.10">
    <property type="entry name" value="Transferase(Phosphotransferase) domain 1"/>
    <property type="match status" value="1"/>
</dbReference>
<evidence type="ECO:0000259" key="5">
    <source>
        <dbReference type="PROSITE" id="PS50011"/>
    </source>
</evidence>
<dbReference type="PROSITE" id="PS50011">
    <property type="entry name" value="PROTEIN_KINASE_DOM"/>
    <property type="match status" value="1"/>
</dbReference>
<reference evidence="6 7" key="1">
    <citation type="submission" date="2014-02" db="EMBL/GenBank/DDBJ databases">
        <title>Single nucleus genome sequencing reveals high similarity among nuclei of an endomycorrhizal fungus.</title>
        <authorList>
            <person name="Lin K."/>
            <person name="Geurts R."/>
            <person name="Zhang Z."/>
            <person name="Limpens E."/>
            <person name="Saunders D.G."/>
            <person name="Mu D."/>
            <person name="Pang E."/>
            <person name="Cao H."/>
            <person name="Cha H."/>
            <person name="Lin T."/>
            <person name="Zhou Q."/>
            <person name="Shang Y."/>
            <person name="Li Y."/>
            <person name="Ivanov S."/>
            <person name="Sharma T."/>
            <person name="Velzen R.V."/>
            <person name="Ruijter N.D."/>
            <person name="Aanen D.K."/>
            <person name="Win J."/>
            <person name="Kamoun S."/>
            <person name="Bisseling T."/>
            <person name="Huang S."/>
        </authorList>
    </citation>
    <scope>NUCLEOTIDE SEQUENCE [LARGE SCALE GENOMIC DNA]</scope>
    <source>
        <strain evidence="7">DAOM197198w</strain>
    </source>
</reference>
<keyword evidence="1" id="KW-0808">Transferase</keyword>
<protein>
    <submittedName>
        <fullName evidence="6">Cdc15p</fullName>
    </submittedName>
</protein>